<keyword evidence="2" id="KW-0732">Signal</keyword>
<sequence length="226" mass="24679">MGGQGISLALLRLATVWGESALGWHDRDARFWQPAATGLGDAGREGEEKPAQKPIGNKRIICGAAFAGRKNRLGREILSCPKQVPSGGARYRLLAAKLPAFAHVKRPDRRPPNQRVIQSRPTDAGDDGPAMYAVPGTPYALSARHEYRVRARLDAGHVLALLCSVPRPGALMAPLAEHYYSPGTTEVSWYDLPSARHKRGRVVLRSLTGVSLTQRLKNYSVRNDSE</sequence>
<dbReference type="RefSeq" id="XP_073560030.1">
    <property type="nucleotide sequence ID" value="XM_073700701.1"/>
</dbReference>
<evidence type="ECO:0000256" key="2">
    <source>
        <dbReference type="SAM" id="SignalP"/>
    </source>
</evidence>
<evidence type="ECO:0000256" key="1">
    <source>
        <dbReference type="SAM" id="MobiDB-lite"/>
    </source>
</evidence>
<evidence type="ECO:0000313" key="4">
    <source>
        <dbReference type="Proteomes" id="UP001642720"/>
    </source>
</evidence>
<reference evidence="3 4" key="1">
    <citation type="submission" date="2018-01" db="EMBL/GenBank/DDBJ databases">
        <title>Genome characterization of the sugarcane-associated fungus Trichoderma ghanense CCMA-1212 and their application in lignocelulose bioconversion.</title>
        <authorList>
            <person name="Steindorff A.S."/>
            <person name="Mendes T.D."/>
            <person name="Vilela E.S.D."/>
            <person name="Rodrigues D.S."/>
            <person name="Formighieri E.F."/>
            <person name="Melo I.S."/>
            <person name="Favaro L.C.L."/>
        </authorList>
    </citation>
    <scope>NUCLEOTIDE SEQUENCE [LARGE SCALE GENOMIC DNA]</scope>
    <source>
        <strain evidence="3 4">CCMA-1212</strain>
    </source>
</reference>
<proteinExistence type="predicted"/>
<name>A0ABY2H788_9HYPO</name>
<accession>A0ABY2H788</accession>
<protein>
    <submittedName>
        <fullName evidence="3">Uncharacterized protein</fullName>
    </submittedName>
</protein>
<feature type="chain" id="PRO_5046878833" evidence="2">
    <location>
        <begin position="19"/>
        <end position="226"/>
    </location>
</feature>
<dbReference type="GeneID" id="300575151"/>
<dbReference type="Proteomes" id="UP001642720">
    <property type="component" value="Unassembled WGS sequence"/>
</dbReference>
<keyword evidence="4" id="KW-1185">Reference proteome</keyword>
<dbReference type="EMBL" id="PPTA01000004">
    <property type="protein sequence ID" value="TFB03829.1"/>
    <property type="molecule type" value="Genomic_DNA"/>
</dbReference>
<feature type="region of interest" description="Disordered" evidence="1">
    <location>
        <begin position="105"/>
        <end position="131"/>
    </location>
</feature>
<feature type="signal peptide" evidence="2">
    <location>
        <begin position="1"/>
        <end position="18"/>
    </location>
</feature>
<gene>
    <name evidence="3" type="ORF">CCMA1212_003350</name>
</gene>
<evidence type="ECO:0000313" key="3">
    <source>
        <dbReference type="EMBL" id="TFB03829.1"/>
    </source>
</evidence>
<organism evidence="3 4">
    <name type="scientific">Trichoderma ghanense</name>
    <dbReference type="NCBI Taxonomy" id="65468"/>
    <lineage>
        <taxon>Eukaryota</taxon>
        <taxon>Fungi</taxon>
        <taxon>Dikarya</taxon>
        <taxon>Ascomycota</taxon>
        <taxon>Pezizomycotina</taxon>
        <taxon>Sordariomycetes</taxon>
        <taxon>Hypocreomycetidae</taxon>
        <taxon>Hypocreales</taxon>
        <taxon>Hypocreaceae</taxon>
        <taxon>Trichoderma</taxon>
    </lineage>
</organism>
<comment type="caution">
    <text evidence="3">The sequence shown here is derived from an EMBL/GenBank/DDBJ whole genome shotgun (WGS) entry which is preliminary data.</text>
</comment>